<reference evidence="2 3" key="1">
    <citation type="journal article" date="2016" name="BMC Genomics">
        <title>Combined genomic and structural analyses of a cultured magnetotactic bacterium reveals its niche adaptation to a dynamic environment.</title>
        <authorList>
            <person name="Araujo A.C."/>
            <person name="Morillo V."/>
            <person name="Cypriano J."/>
            <person name="Teixeira L.C."/>
            <person name="Leao P."/>
            <person name="Lyra S."/>
            <person name="Almeida L.G."/>
            <person name="Bazylinski D.A."/>
            <person name="Vasconcellos A.T."/>
            <person name="Abreu F."/>
            <person name="Lins U."/>
        </authorList>
    </citation>
    <scope>NUCLEOTIDE SEQUENCE [LARGE SCALE GENOMIC DNA]</scope>
    <source>
        <strain evidence="2 3">IT-1</strain>
    </source>
</reference>
<evidence type="ECO:0000256" key="1">
    <source>
        <dbReference type="SAM" id="MobiDB-lite"/>
    </source>
</evidence>
<organism evidence="2 3">
    <name type="scientific">Magnetofaba australis IT-1</name>
    <dbReference type="NCBI Taxonomy" id="1434232"/>
    <lineage>
        <taxon>Bacteria</taxon>
        <taxon>Pseudomonadati</taxon>
        <taxon>Pseudomonadota</taxon>
        <taxon>Magnetococcia</taxon>
        <taxon>Magnetococcales</taxon>
        <taxon>Magnetococcaceae</taxon>
        <taxon>Magnetofaba</taxon>
    </lineage>
</organism>
<dbReference type="Proteomes" id="UP000194003">
    <property type="component" value="Unassembled WGS sequence"/>
</dbReference>
<dbReference type="EMBL" id="LVJN01000020">
    <property type="protein sequence ID" value="OSM01499.1"/>
    <property type="molecule type" value="Genomic_DNA"/>
</dbReference>
<evidence type="ECO:0000313" key="2">
    <source>
        <dbReference type="EMBL" id="OSM01499.1"/>
    </source>
</evidence>
<sequence length="410" mass="46090">MRLRLHLELFGHRKQLGQQPRHGNIRQGLAKHRLAHLPRRLLEGVQIGVRRHKTRLQMHPRHFAIVAGEEAVQQIGQIAPRTSRELRGDAEIHHHHGAVLLHQNVARVLVGVEIAVVEHLFKEGGEQRLRHRSANGVITVRVGRQFAEFDPFHPAHGEDLLPAQATDHLREANAIGTVLEVAPQLRAVARFDLEIKLIADGLGELLHHLHRLEATPLGHHPFGHGRQHRQHADIILHLPIDVGAHHFHRHLAAILGHRMMHLSDGGGGHRLGIEAGVERLQWRAQLQRHGFAHLIKPKRRHRVLQAFELLPHIVGQHVQAGGEHLPEFDEGGPQLLDGQTQPRRLGGAFDVATKTRMQLDQPAPDAHQGIAMRQRRHHIVARQNVGNDRHPPQRAGRVQPGVDHDDADPA</sequence>
<gene>
    <name evidence="2" type="ORF">MAIT1_05315</name>
</gene>
<accession>A0A1Y2K0J9</accession>
<comment type="caution">
    <text evidence="2">The sequence shown here is derived from an EMBL/GenBank/DDBJ whole genome shotgun (WGS) entry which is preliminary data.</text>
</comment>
<proteinExistence type="predicted"/>
<evidence type="ECO:0000313" key="3">
    <source>
        <dbReference type="Proteomes" id="UP000194003"/>
    </source>
</evidence>
<protein>
    <submittedName>
        <fullName evidence="2">Uncharacterized protein</fullName>
    </submittedName>
</protein>
<keyword evidence="3" id="KW-1185">Reference proteome</keyword>
<name>A0A1Y2K0J9_9PROT</name>
<dbReference type="AlphaFoldDB" id="A0A1Y2K0J9"/>
<feature type="region of interest" description="Disordered" evidence="1">
    <location>
        <begin position="383"/>
        <end position="410"/>
    </location>
</feature>